<dbReference type="PANTHER" id="PTHR13318">
    <property type="entry name" value="PARTNER OF PAIRED, ISOFORM B-RELATED"/>
    <property type="match status" value="1"/>
</dbReference>
<accession>S2J042</accession>
<dbReference type="PROSITE" id="PS50181">
    <property type="entry name" value="FBOX"/>
    <property type="match status" value="1"/>
</dbReference>
<evidence type="ECO:0000313" key="3">
    <source>
        <dbReference type="EMBL" id="EPB83386.1"/>
    </source>
</evidence>
<dbReference type="SMART" id="SM00367">
    <property type="entry name" value="LRR_CC"/>
    <property type="match status" value="12"/>
</dbReference>
<dbReference type="Gene3D" id="3.80.10.10">
    <property type="entry name" value="Ribonuclease Inhibitor"/>
    <property type="match status" value="3"/>
</dbReference>
<dbReference type="PROSITE" id="PS50142">
    <property type="entry name" value="RNASE_3_2"/>
    <property type="match status" value="1"/>
</dbReference>
<dbReference type="Pfam" id="PF25372">
    <property type="entry name" value="DUF7885"/>
    <property type="match status" value="1"/>
</dbReference>
<dbReference type="InterPro" id="IPR001810">
    <property type="entry name" value="F-box_dom"/>
</dbReference>
<evidence type="ECO:0000259" key="1">
    <source>
        <dbReference type="PROSITE" id="PS50142"/>
    </source>
</evidence>
<dbReference type="OrthoDB" id="10257471at2759"/>
<dbReference type="InterPro" id="IPR057207">
    <property type="entry name" value="FBXL15_LRR"/>
</dbReference>
<dbReference type="Pfam" id="PF12937">
    <property type="entry name" value="F-box-like"/>
    <property type="match status" value="1"/>
</dbReference>
<evidence type="ECO:0008006" key="5">
    <source>
        <dbReference type="Google" id="ProtNLM"/>
    </source>
</evidence>
<dbReference type="SUPFAM" id="SSF52047">
    <property type="entry name" value="RNI-like"/>
    <property type="match status" value="1"/>
</dbReference>
<dbReference type="InterPro" id="IPR006553">
    <property type="entry name" value="Leu-rich_rpt_Cys-con_subtyp"/>
</dbReference>
<dbReference type="EMBL" id="KE124073">
    <property type="protein sequence ID" value="EPB83386.1"/>
    <property type="molecule type" value="Genomic_DNA"/>
</dbReference>
<dbReference type="OMA" id="PACTNWK"/>
<feature type="domain" description="F-box" evidence="2">
    <location>
        <begin position="1"/>
        <end position="44"/>
    </location>
</feature>
<dbReference type="VEuPathDB" id="FungiDB:HMPREF1544_09861"/>
<evidence type="ECO:0000259" key="2">
    <source>
        <dbReference type="PROSITE" id="PS50181"/>
    </source>
</evidence>
<dbReference type="FunCoup" id="S2J042">
    <property type="interactions" value="489"/>
</dbReference>
<dbReference type="STRING" id="1220926.S2J042"/>
<dbReference type="GO" id="GO:0031146">
    <property type="term" value="P:SCF-dependent proteasomal ubiquitin-dependent protein catabolic process"/>
    <property type="evidence" value="ECO:0007669"/>
    <property type="project" value="TreeGrafter"/>
</dbReference>
<keyword evidence="4" id="KW-1185">Reference proteome</keyword>
<feature type="domain" description="RNase III" evidence="1">
    <location>
        <begin position="244"/>
        <end position="308"/>
    </location>
</feature>
<name>S2J042_MUCC1</name>
<dbReference type="InterPro" id="IPR036047">
    <property type="entry name" value="F-box-like_dom_sf"/>
</dbReference>
<dbReference type="GO" id="GO:0006396">
    <property type="term" value="P:RNA processing"/>
    <property type="evidence" value="ECO:0007669"/>
    <property type="project" value="InterPro"/>
</dbReference>
<protein>
    <recommendedName>
        <fullName evidence="5">F-box domain-containing protein</fullName>
    </recommendedName>
</protein>
<evidence type="ECO:0000313" key="4">
    <source>
        <dbReference type="Proteomes" id="UP000014254"/>
    </source>
</evidence>
<dbReference type="GO" id="GO:0019005">
    <property type="term" value="C:SCF ubiquitin ligase complex"/>
    <property type="evidence" value="ECO:0007669"/>
    <property type="project" value="TreeGrafter"/>
</dbReference>
<dbReference type="InterPro" id="IPR032675">
    <property type="entry name" value="LRR_dom_sf"/>
</dbReference>
<gene>
    <name evidence="3" type="ORF">HMPREF1544_09861</name>
</gene>
<dbReference type="InParanoid" id="S2J042"/>
<proteinExistence type="predicted"/>
<dbReference type="GO" id="GO:0004525">
    <property type="term" value="F:ribonuclease III activity"/>
    <property type="evidence" value="ECO:0007669"/>
    <property type="project" value="InterPro"/>
</dbReference>
<dbReference type="Gene3D" id="1.20.1280.50">
    <property type="match status" value="1"/>
</dbReference>
<dbReference type="SUPFAM" id="SSF81383">
    <property type="entry name" value="F-box domain"/>
    <property type="match status" value="1"/>
</dbReference>
<dbReference type="Proteomes" id="UP000014254">
    <property type="component" value="Unassembled WGS sequence"/>
</dbReference>
<dbReference type="InterPro" id="IPR000999">
    <property type="entry name" value="RNase_III_dom"/>
</dbReference>
<sequence length="515" mass="58206">MNSVPSEILQDVFRKCESNSDLINCSLVCKRWSCLALELLWYKPTFHVHYNGNLPAPSSWITFFTIIQATQQTTFPYASFIRRINLSPLSILIEDLHVMTLRSCKRLERLTLAGCSKLTDVGLCTLIHEIGPKLVSLDLSDVYQVTDATITEAAKSCPQLQGFNLSMSRSHHSITDTSITLLAAQCVHMKRIKLNNCSHVSDQSAIALSIHCPRLIEVDFMNCNISSQALISIFNNNRELRELRLSHADNANIQINDTAFTHSSLLQQHPSYQQLRLVDFTGISLISDISIDILVQAAPKIRSLVLNKCSLITDHGVLSISKLGRYLHFLHLGHCSNITDASIQRLALVCPRLRYLDMASCINVTDVSIVELSKHLPKLKRIGLVKCSRITDAAIQSLANNARITNSIERIHLSFCSRLSVKAVAELLNKCQRLNHLSLTHVPSFMREDLQQFCRSPPKDFTEPQRNAFCVYSGTGVQHLRDYLNAMSFEQEYGHETLDIRQQQQEYNQNDDMML</sequence>
<dbReference type="AlphaFoldDB" id="S2J042"/>
<dbReference type="eggNOG" id="KOG1947">
    <property type="taxonomic scope" value="Eukaryota"/>
</dbReference>
<reference evidence="4" key="1">
    <citation type="submission" date="2013-05" db="EMBL/GenBank/DDBJ databases">
        <title>The Genome sequence of Mucor circinelloides f. circinelloides 1006PhL.</title>
        <authorList>
            <consortium name="The Broad Institute Genomics Platform"/>
            <person name="Cuomo C."/>
            <person name="Earl A."/>
            <person name="Findley K."/>
            <person name="Lee S.C."/>
            <person name="Walker B."/>
            <person name="Young S."/>
            <person name="Zeng Q."/>
            <person name="Gargeya S."/>
            <person name="Fitzgerald M."/>
            <person name="Haas B."/>
            <person name="Abouelleil A."/>
            <person name="Allen A.W."/>
            <person name="Alvarado L."/>
            <person name="Arachchi H.M."/>
            <person name="Berlin A.M."/>
            <person name="Chapman S.B."/>
            <person name="Gainer-Dewar J."/>
            <person name="Goldberg J."/>
            <person name="Griggs A."/>
            <person name="Gujja S."/>
            <person name="Hansen M."/>
            <person name="Howarth C."/>
            <person name="Imamovic A."/>
            <person name="Ireland A."/>
            <person name="Larimer J."/>
            <person name="McCowan C."/>
            <person name="Murphy C."/>
            <person name="Pearson M."/>
            <person name="Poon T.W."/>
            <person name="Priest M."/>
            <person name="Roberts A."/>
            <person name="Saif S."/>
            <person name="Shea T."/>
            <person name="Sisk P."/>
            <person name="Sykes S."/>
            <person name="Wortman J."/>
            <person name="Nusbaum C."/>
            <person name="Birren B."/>
        </authorList>
    </citation>
    <scope>NUCLEOTIDE SEQUENCE [LARGE SCALE GENOMIC DNA]</scope>
    <source>
        <strain evidence="4">1006PhL</strain>
    </source>
</reference>
<organism evidence="3 4">
    <name type="scientific">Mucor circinelloides f. circinelloides (strain 1006PhL)</name>
    <name type="common">Mucormycosis agent</name>
    <name type="synonym">Calyptromyces circinelloides</name>
    <dbReference type="NCBI Taxonomy" id="1220926"/>
    <lineage>
        <taxon>Eukaryota</taxon>
        <taxon>Fungi</taxon>
        <taxon>Fungi incertae sedis</taxon>
        <taxon>Mucoromycota</taxon>
        <taxon>Mucoromycotina</taxon>
        <taxon>Mucoromycetes</taxon>
        <taxon>Mucorales</taxon>
        <taxon>Mucorineae</taxon>
        <taxon>Mucoraceae</taxon>
        <taxon>Mucor</taxon>
    </lineage>
</organism>